<evidence type="ECO:0000256" key="1">
    <source>
        <dbReference type="ARBA" id="ARBA00004141"/>
    </source>
</evidence>
<sequence length="266" mass="28599">MVISAAFITPVLPVRATKCHTAQVSPTMLLFRNPRNPFNFGSSGGSSRFFGGKSPFNGGSFGSGFGSGGGGGSNRHRGSSGGGAADNSGNVFTAIWNGYNASLEKNPIITKALTSLVGFFLGDLIAQKFLGEKGADIDKARLARMASFGFLIHGPTGHYFYSALDRVIVGTAPLKVASKVVIDQVFWAPIFTALFFGYLGVAERKSFEQIKEKVKNDTWKGVQASWKFWPLAHTINFAFIPTAQRLLYINTLQVGYNVILSLLGNK</sequence>
<dbReference type="GO" id="GO:0005737">
    <property type="term" value="C:cytoplasm"/>
    <property type="evidence" value="ECO:0007669"/>
    <property type="project" value="TreeGrafter"/>
</dbReference>
<comment type="similarity">
    <text evidence="2 6">Belongs to the peroxisomal membrane protein PXMP2/4 family.</text>
</comment>
<comment type="caution">
    <text evidence="6">Lacks conserved residue(s) required for the propagation of feature annotation.</text>
</comment>
<keyword evidence="4 6" id="KW-1133">Transmembrane helix</keyword>
<reference evidence="7 8" key="1">
    <citation type="journal article" date="2018" name="Mol. Biol. Evol.">
        <title>Analysis of the draft genome of the red seaweed Gracilariopsis chorda provides insights into genome size evolution in Rhodophyta.</title>
        <authorList>
            <person name="Lee J."/>
            <person name="Yang E.C."/>
            <person name="Graf L."/>
            <person name="Yang J.H."/>
            <person name="Qiu H."/>
            <person name="Zel Zion U."/>
            <person name="Chan C.X."/>
            <person name="Stephens T.G."/>
            <person name="Weber A.P.M."/>
            <person name="Boo G.H."/>
            <person name="Boo S.M."/>
            <person name="Kim K.M."/>
            <person name="Shin Y."/>
            <person name="Jung M."/>
            <person name="Lee S.J."/>
            <person name="Yim H.S."/>
            <person name="Lee J.H."/>
            <person name="Bhattacharya D."/>
            <person name="Yoon H.S."/>
        </authorList>
    </citation>
    <scope>NUCLEOTIDE SEQUENCE [LARGE SCALE GENOMIC DNA]</scope>
    <source>
        <strain evidence="7 8">SKKU-2015</strain>
        <tissue evidence="7">Whole body</tissue>
    </source>
</reference>
<accession>A0A2V3ITH9</accession>
<keyword evidence="3 6" id="KW-0812">Transmembrane</keyword>
<evidence type="ECO:0000256" key="4">
    <source>
        <dbReference type="ARBA" id="ARBA00022989"/>
    </source>
</evidence>
<dbReference type="GO" id="GO:0016020">
    <property type="term" value="C:membrane"/>
    <property type="evidence" value="ECO:0007669"/>
    <property type="project" value="UniProtKB-SubCell"/>
</dbReference>
<proteinExistence type="inferred from homology"/>
<evidence type="ECO:0000256" key="2">
    <source>
        <dbReference type="ARBA" id="ARBA00006824"/>
    </source>
</evidence>
<dbReference type="AlphaFoldDB" id="A0A2V3ITH9"/>
<dbReference type="InterPro" id="IPR007248">
    <property type="entry name" value="Mpv17_PMP22"/>
</dbReference>
<comment type="caution">
    <text evidence="7">The sequence shown here is derived from an EMBL/GenBank/DDBJ whole genome shotgun (WGS) entry which is preliminary data.</text>
</comment>
<dbReference type="PANTHER" id="PTHR11266">
    <property type="entry name" value="PEROXISOMAL MEMBRANE PROTEIN 2, PXMP2 MPV17"/>
    <property type="match status" value="1"/>
</dbReference>
<keyword evidence="8" id="KW-1185">Reference proteome</keyword>
<feature type="transmembrane region" description="Helical" evidence="6">
    <location>
        <begin position="181"/>
        <end position="201"/>
    </location>
</feature>
<protein>
    <submittedName>
        <fullName evidence="7">Protein sym-1</fullName>
    </submittedName>
</protein>
<evidence type="ECO:0000256" key="5">
    <source>
        <dbReference type="ARBA" id="ARBA00023136"/>
    </source>
</evidence>
<dbReference type="Pfam" id="PF04117">
    <property type="entry name" value="Mpv17_PMP22"/>
    <property type="match status" value="1"/>
</dbReference>
<evidence type="ECO:0000313" key="7">
    <source>
        <dbReference type="EMBL" id="PXF45402.1"/>
    </source>
</evidence>
<evidence type="ECO:0000256" key="6">
    <source>
        <dbReference type="RuleBase" id="RU363053"/>
    </source>
</evidence>
<dbReference type="PANTHER" id="PTHR11266:SF17">
    <property type="entry name" value="PROTEIN MPV17"/>
    <property type="match status" value="1"/>
</dbReference>
<dbReference type="EMBL" id="NBIV01000061">
    <property type="protein sequence ID" value="PXF45402.1"/>
    <property type="molecule type" value="Genomic_DNA"/>
</dbReference>
<comment type="subcellular location">
    <subcellularLocation>
        <location evidence="1">Membrane</location>
        <topology evidence="1">Multi-pass membrane protein</topology>
    </subcellularLocation>
</comment>
<dbReference type="STRING" id="448386.A0A2V3ITH9"/>
<dbReference type="OrthoDB" id="430207at2759"/>
<keyword evidence="5 6" id="KW-0472">Membrane</keyword>
<organism evidence="7 8">
    <name type="scientific">Gracilariopsis chorda</name>
    <dbReference type="NCBI Taxonomy" id="448386"/>
    <lineage>
        <taxon>Eukaryota</taxon>
        <taxon>Rhodophyta</taxon>
        <taxon>Florideophyceae</taxon>
        <taxon>Rhodymeniophycidae</taxon>
        <taxon>Gracilariales</taxon>
        <taxon>Gracilariaceae</taxon>
        <taxon>Gracilariopsis</taxon>
    </lineage>
</organism>
<gene>
    <name evidence="7" type="ORF">BWQ96_04817</name>
</gene>
<evidence type="ECO:0000256" key="3">
    <source>
        <dbReference type="ARBA" id="ARBA00022692"/>
    </source>
</evidence>
<dbReference type="Proteomes" id="UP000247409">
    <property type="component" value="Unassembled WGS sequence"/>
</dbReference>
<evidence type="ECO:0000313" key="8">
    <source>
        <dbReference type="Proteomes" id="UP000247409"/>
    </source>
</evidence>
<name>A0A2V3ITH9_9FLOR</name>